<proteinExistence type="predicted"/>
<evidence type="ECO:0000313" key="3">
    <source>
        <dbReference type="EMBL" id="STY18924.1"/>
    </source>
</evidence>
<dbReference type="InterPro" id="IPR001736">
    <property type="entry name" value="PLipase_D/transphosphatidylase"/>
</dbReference>
<evidence type="ECO:0000313" key="5">
    <source>
        <dbReference type="Proteomes" id="UP000254230"/>
    </source>
</evidence>
<dbReference type="SMART" id="SM00155">
    <property type="entry name" value="PLDc"/>
    <property type="match status" value="2"/>
</dbReference>
<dbReference type="Proteomes" id="UP000254230">
    <property type="component" value="Unassembled WGS sequence"/>
</dbReference>
<evidence type="ECO:0000313" key="2">
    <source>
        <dbReference type="EMBL" id="KTD46306.1"/>
    </source>
</evidence>
<reference evidence="2 4" key="1">
    <citation type="submission" date="2015-11" db="EMBL/GenBank/DDBJ databases">
        <title>Genomic analysis of 38 Legionella species identifies large and diverse effector repertoires.</title>
        <authorList>
            <person name="Burstein D."/>
            <person name="Amaro F."/>
            <person name="Zusman T."/>
            <person name="Lifshitz Z."/>
            <person name="Cohen O."/>
            <person name="Gilbert J.A."/>
            <person name="Pupko T."/>
            <person name="Shuman H.A."/>
            <person name="Segal G."/>
        </authorList>
    </citation>
    <scope>NUCLEOTIDE SEQUENCE [LARGE SCALE GENOMIC DNA]</scope>
    <source>
        <strain evidence="2 4">ATCC 49507</strain>
    </source>
</reference>
<dbReference type="EC" id="2.7.8.-" evidence="3"/>
<dbReference type="SUPFAM" id="SSF56024">
    <property type="entry name" value="Phospholipase D/nuclease"/>
    <property type="match status" value="2"/>
</dbReference>
<dbReference type="STRING" id="45072.Lqua_2409"/>
<gene>
    <name evidence="2" type="ORF">Lqua_2409</name>
    <name evidence="3" type="ORF">NCTC12376_02750</name>
</gene>
<dbReference type="PANTHER" id="PTHR21248:SF22">
    <property type="entry name" value="PHOSPHOLIPASE D"/>
    <property type="match status" value="1"/>
</dbReference>
<dbReference type="OrthoDB" id="5637273at2"/>
<dbReference type="Pfam" id="PF13091">
    <property type="entry name" value="PLDc_2"/>
    <property type="match status" value="2"/>
</dbReference>
<dbReference type="GO" id="GO:0030572">
    <property type="term" value="F:phosphatidyltransferase activity"/>
    <property type="evidence" value="ECO:0007669"/>
    <property type="project" value="UniProtKB-ARBA"/>
</dbReference>
<dbReference type="CDD" id="cd00138">
    <property type="entry name" value="PLDc_SF"/>
    <property type="match status" value="1"/>
</dbReference>
<reference evidence="3 5" key="2">
    <citation type="submission" date="2018-06" db="EMBL/GenBank/DDBJ databases">
        <authorList>
            <consortium name="Pathogen Informatics"/>
            <person name="Doyle S."/>
        </authorList>
    </citation>
    <scope>NUCLEOTIDE SEQUENCE [LARGE SCALE GENOMIC DNA]</scope>
    <source>
        <strain evidence="3 5">NCTC12376</strain>
    </source>
</reference>
<keyword evidence="4" id="KW-1185">Reference proteome</keyword>
<dbReference type="EMBL" id="LNYR01000034">
    <property type="protein sequence ID" value="KTD46306.1"/>
    <property type="molecule type" value="Genomic_DNA"/>
</dbReference>
<accession>A0A378KVQ1</accession>
<dbReference type="RefSeq" id="WP_058474555.1">
    <property type="nucleotide sequence ID" value="NZ_CAAAIL010000001.1"/>
</dbReference>
<dbReference type="EMBL" id="UGOW01000001">
    <property type="protein sequence ID" value="STY18924.1"/>
    <property type="molecule type" value="Genomic_DNA"/>
</dbReference>
<dbReference type="GO" id="GO:0032049">
    <property type="term" value="P:cardiolipin biosynthetic process"/>
    <property type="evidence" value="ECO:0007669"/>
    <property type="project" value="UniProtKB-ARBA"/>
</dbReference>
<sequence length="436" mass="49389">MKDIHIDSKKVVEQISFSQIKPSPLMSSIIASSQSVAEHGTIPAHEMLMSHRHEEIEIAQGIEEITDLIVNKIHDANEQLVIQIFVWEPDAPIIEAINQALRDREKPLHVYILLDELGLIARMFYLKQIFANYRNTAEHLGLHDLPEHITVHLGKYTHSSPASNHAKTLCIDDDVIITSSNFQSASYGEHGFHDAAVFIPKAARPALLDFLVMWRSRTEGYKGDEEPKIYEPSPIISGACPMLYITSQIRRKPATLGLFQAALPPDPINNAYMTAINQAQSHIQIIMPNVNSPDILRALLNFINNKNGKVDLLMSYNFNDLREFFYGGTNQESVNQLYEGVHKDKTKNLNVQWFNQSEKLDYPLKDVIHMKLMIIDGQITIIGSTNLDLAGLHNCHETNVVIDSKDFAQRMSNTLFLPNMEHSTEAEVDFEPFRVC</sequence>
<protein>
    <submittedName>
        <fullName evidence="3">Cardiolipin synthase</fullName>
        <ecNumber evidence="3">2.7.8.-</ecNumber>
    </submittedName>
</protein>
<dbReference type="PROSITE" id="PS50035">
    <property type="entry name" value="PLD"/>
    <property type="match status" value="1"/>
</dbReference>
<dbReference type="PANTHER" id="PTHR21248">
    <property type="entry name" value="CARDIOLIPIN SYNTHASE"/>
    <property type="match status" value="1"/>
</dbReference>
<evidence type="ECO:0000259" key="1">
    <source>
        <dbReference type="PROSITE" id="PS50035"/>
    </source>
</evidence>
<dbReference type="Gene3D" id="3.30.870.10">
    <property type="entry name" value="Endonuclease Chain A"/>
    <property type="match status" value="2"/>
</dbReference>
<dbReference type="Proteomes" id="UP000054639">
    <property type="component" value="Unassembled WGS sequence"/>
</dbReference>
<name>A0A378KVQ1_9GAMM</name>
<keyword evidence="3" id="KW-0808">Transferase</keyword>
<evidence type="ECO:0000313" key="4">
    <source>
        <dbReference type="Proteomes" id="UP000054639"/>
    </source>
</evidence>
<organism evidence="3 5">
    <name type="scientific">Legionella quateirensis</name>
    <dbReference type="NCBI Taxonomy" id="45072"/>
    <lineage>
        <taxon>Bacteria</taxon>
        <taxon>Pseudomonadati</taxon>
        <taxon>Pseudomonadota</taxon>
        <taxon>Gammaproteobacteria</taxon>
        <taxon>Legionellales</taxon>
        <taxon>Legionellaceae</taxon>
        <taxon>Legionella</taxon>
    </lineage>
</organism>
<feature type="domain" description="PLD phosphodiesterase" evidence="1">
    <location>
        <begin position="364"/>
        <end position="391"/>
    </location>
</feature>
<dbReference type="AlphaFoldDB" id="A0A378KVQ1"/>
<dbReference type="InterPro" id="IPR025202">
    <property type="entry name" value="PLD-like_dom"/>
</dbReference>